<dbReference type="GO" id="GO:0003700">
    <property type="term" value="F:DNA-binding transcription factor activity"/>
    <property type="evidence" value="ECO:0007669"/>
    <property type="project" value="InterPro"/>
</dbReference>
<dbReference type="PANTHER" id="PTHR47894:SF4">
    <property type="entry name" value="HTH-TYPE TRANSCRIPTIONAL REGULATOR GADX"/>
    <property type="match status" value="1"/>
</dbReference>
<dbReference type="SMART" id="SM00342">
    <property type="entry name" value="HTH_ARAC"/>
    <property type="match status" value="1"/>
</dbReference>
<dbReference type="RefSeq" id="WP_061519491.1">
    <property type="nucleotide sequence ID" value="NZ_JRUE01000220.1"/>
</dbReference>
<keyword evidence="3" id="KW-0804">Transcription</keyword>
<protein>
    <submittedName>
        <fullName evidence="5">HTH-type transcriptional regulator VirS</fullName>
    </submittedName>
</protein>
<keyword evidence="2" id="KW-0238">DNA-binding</keyword>
<evidence type="ECO:0000256" key="2">
    <source>
        <dbReference type="ARBA" id="ARBA00023125"/>
    </source>
</evidence>
<reference evidence="5 6" key="1">
    <citation type="journal article" date="2016" name="Sci. Rep.">
        <title>Genomic and phenotypic characterization of the species Acinetobacter venetianus.</title>
        <authorList>
            <person name="Fondi M."/>
            <person name="Maida I."/>
            <person name="Perrin E."/>
            <person name="Orlandini V."/>
            <person name="La Torre L."/>
            <person name="Bosi E."/>
            <person name="Negroni A."/>
            <person name="Zanaroli G."/>
            <person name="Fava F."/>
            <person name="Decorosi F."/>
            <person name="Giovannetti L."/>
            <person name="Viti C."/>
            <person name="Vaneechoutte M."/>
            <person name="Dijkshoorn L."/>
            <person name="Fani R."/>
        </authorList>
    </citation>
    <scope>NUCLEOTIDE SEQUENCE [LARGE SCALE GENOMIC DNA]</scope>
    <source>
        <strain evidence="5 6">LUH5627</strain>
    </source>
</reference>
<dbReference type="InterPro" id="IPR018062">
    <property type="entry name" value="HTH_AraC-typ_CS"/>
</dbReference>
<evidence type="ECO:0000313" key="5">
    <source>
        <dbReference type="EMBL" id="KXZ65178.1"/>
    </source>
</evidence>
<name>A0A150HKW7_9GAMM</name>
<dbReference type="PANTHER" id="PTHR47894">
    <property type="entry name" value="HTH-TYPE TRANSCRIPTIONAL REGULATOR GADX"/>
    <property type="match status" value="1"/>
</dbReference>
<dbReference type="GO" id="GO:0005829">
    <property type="term" value="C:cytosol"/>
    <property type="evidence" value="ECO:0007669"/>
    <property type="project" value="TreeGrafter"/>
</dbReference>
<comment type="caution">
    <text evidence="5">The sequence shown here is derived from an EMBL/GenBank/DDBJ whole genome shotgun (WGS) entry which is preliminary data.</text>
</comment>
<dbReference type="Gene3D" id="1.10.10.60">
    <property type="entry name" value="Homeodomain-like"/>
    <property type="match status" value="1"/>
</dbReference>
<sequence length="340" mass="39649">MSVKIIIGYLRLFNRVLQQEHIDLSKVVSPELWHAFQNCLENPDEQDFDVERYALLLQAAQPHFTRPITLVLAEHANLQDLGLMGYLASTSFDLQQALQLLQRYYSLVFKQTNLEQLNVQQLPEYIQIVWSASYPDYREMYELNLALIFKIAQSIVLDHLAPPQMIQFGYAPHTSLYHFERFYGCSIQVQAGQYAIRFSNQILKAKSIAADQQLNQVLSTQAQQSLSRISSTEIQQQQFKQKILTYIEQGLVQQEEVLQSYVAKRLHCSERTLQRQLKVYQLNFQDILDQYRLEQSKLYLQQGKSLSEIAELLNYADQSAFGRAFKRWTGHTPKQFLKSL</sequence>
<dbReference type="EMBL" id="JRUE01000220">
    <property type="protein sequence ID" value="KXZ65178.1"/>
    <property type="molecule type" value="Genomic_DNA"/>
</dbReference>
<dbReference type="Pfam" id="PF12625">
    <property type="entry name" value="Arabinose_bd"/>
    <property type="match status" value="1"/>
</dbReference>
<keyword evidence="1" id="KW-0805">Transcription regulation</keyword>
<evidence type="ECO:0000256" key="3">
    <source>
        <dbReference type="ARBA" id="ARBA00023163"/>
    </source>
</evidence>
<evidence type="ECO:0000313" key="6">
    <source>
        <dbReference type="Proteomes" id="UP000075680"/>
    </source>
</evidence>
<dbReference type="PATRIC" id="fig|52133.18.peg.2961"/>
<dbReference type="InterPro" id="IPR009057">
    <property type="entry name" value="Homeodomain-like_sf"/>
</dbReference>
<evidence type="ECO:0000256" key="1">
    <source>
        <dbReference type="ARBA" id="ARBA00023015"/>
    </source>
</evidence>
<dbReference type="SUPFAM" id="SSF46689">
    <property type="entry name" value="Homeodomain-like"/>
    <property type="match status" value="1"/>
</dbReference>
<evidence type="ECO:0000259" key="4">
    <source>
        <dbReference type="PROSITE" id="PS01124"/>
    </source>
</evidence>
<dbReference type="Proteomes" id="UP000075680">
    <property type="component" value="Unassembled WGS sequence"/>
</dbReference>
<dbReference type="InterPro" id="IPR032687">
    <property type="entry name" value="AraC-type_N"/>
</dbReference>
<organism evidence="5 6">
    <name type="scientific">Acinetobacter venetianus</name>
    <dbReference type="NCBI Taxonomy" id="52133"/>
    <lineage>
        <taxon>Bacteria</taxon>
        <taxon>Pseudomonadati</taxon>
        <taxon>Pseudomonadota</taxon>
        <taxon>Gammaproteobacteria</taxon>
        <taxon>Moraxellales</taxon>
        <taxon>Moraxellaceae</taxon>
        <taxon>Acinetobacter</taxon>
    </lineage>
</organism>
<accession>A0A150HKW7</accession>
<dbReference type="PROSITE" id="PS00041">
    <property type="entry name" value="HTH_ARAC_FAMILY_1"/>
    <property type="match status" value="1"/>
</dbReference>
<proteinExistence type="predicted"/>
<gene>
    <name evidence="5" type="primary">virS_11</name>
    <name evidence="5" type="ORF">AVENLUH5627_02890</name>
</gene>
<dbReference type="InterPro" id="IPR018060">
    <property type="entry name" value="HTH_AraC"/>
</dbReference>
<dbReference type="Pfam" id="PF12833">
    <property type="entry name" value="HTH_18"/>
    <property type="match status" value="1"/>
</dbReference>
<dbReference type="PROSITE" id="PS01124">
    <property type="entry name" value="HTH_ARAC_FAMILY_2"/>
    <property type="match status" value="1"/>
</dbReference>
<dbReference type="GO" id="GO:0000976">
    <property type="term" value="F:transcription cis-regulatory region binding"/>
    <property type="evidence" value="ECO:0007669"/>
    <property type="project" value="TreeGrafter"/>
</dbReference>
<dbReference type="AlphaFoldDB" id="A0A150HKW7"/>
<feature type="domain" description="HTH araC/xylS-type" evidence="4">
    <location>
        <begin position="241"/>
        <end position="339"/>
    </location>
</feature>